<dbReference type="InterPro" id="IPR000073">
    <property type="entry name" value="AB_hydrolase_1"/>
</dbReference>
<keyword evidence="2" id="KW-0378">Hydrolase</keyword>
<dbReference type="RefSeq" id="WP_319968372.1">
    <property type="nucleotide sequence ID" value="NZ_JAXAVW010000020.1"/>
</dbReference>
<sequence>MPGPDILLVHGAWHGSWCWELVIEELSRLGRTAHAVDLPTSGSPAGMGDDAEVIRQAIAAIDGPVAVVGHSYGGFPMSEATAGAESVTHLVYLAAWMFDAGVSIAGAVGIPPFEVDLVPPQPDALAQFYGDVDPTVAERAIARLRPRSGSSGSDSLTAAGWRTIPSTYVVCDNGKAIPPAVQEEMAARASAVRHLPTSHSPFLSAPADLAAVLDEVAKD</sequence>
<proteinExistence type="predicted"/>
<dbReference type="PANTHER" id="PTHR37017">
    <property type="entry name" value="AB HYDROLASE-1 DOMAIN-CONTAINING PROTEIN-RELATED"/>
    <property type="match status" value="1"/>
</dbReference>
<gene>
    <name evidence="2" type="ORF">SK803_24250</name>
</gene>
<dbReference type="Proteomes" id="UP001285521">
    <property type="component" value="Unassembled WGS sequence"/>
</dbReference>
<dbReference type="GO" id="GO:0016787">
    <property type="term" value="F:hydrolase activity"/>
    <property type="evidence" value="ECO:0007669"/>
    <property type="project" value="UniProtKB-KW"/>
</dbReference>
<dbReference type="SUPFAM" id="SSF53474">
    <property type="entry name" value="alpha/beta-Hydrolases"/>
    <property type="match status" value="1"/>
</dbReference>
<feature type="domain" description="AB hydrolase-1" evidence="1">
    <location>
        <begin position="6"/>
        <end position="211"/>
    </location>
</feature>
<reference evidence="2 3" key="2">
    <citation type="submission" date="2023-11" db="EMBL/GenBank/DDBJ databases">
        <authorList>
            <person name="Lara A.C."/>
            <person name="Chronakova A."/>
        </authorList>
    </citation>
    <scope>NUCLEOTIDE SEQUENCE [LARGE SCALE GENOMIC DNA]</scope>
    <source>
        <strain evidence="2 3">BCCO 10_0856</strain>
    </source>
</reference>
<accession>A0ABU4T5U5</accession>
<organism evidence="2 3">
    <name type="scientific">Lentzea miocenica</name>
    <dbReference type="NCBI Taxonomy" id="3095431"/>
    <lineage>
        <taxon>Bacteria</taxon>
        <taxon>Bacillati</taxon>
        <taxon>Actinomycetota</taxon>
        <taxon>Actinomycetes</taxon>
        <taxon>Pseudonocardiales</taxon>
        <taxon>Pseudonocardiaceae</taxon>
        <taxon>Lentzea</taxon>
    </lineage>
</organism>
<name>A0ABU4T5U5_9PSEU</name>
<dbReference type="EMBL" id="JAXAVW010000020">
    <property type="protein sequence ID" value="MDX8033342.1"/>
    <property type="molecule type" value="Genomic_DNA"/>
</dbReference>
<dbReference type="Pfam" id="PF12697">
    <property type="entry name" value="Abhydrolase_6"/>
    <property type="match status" value="1"/>
</dbReference>
<comment type="caution">
    <text evidence="2">The sequence shown here is derived from an EMBL/GenBank/DDBJ whole genome shotgun (WGS) entry which is preliminary data.</text>
</comment>
<reference evidence="2 3" key="1">
    <citation type="submission" date="2023-11" db="EMBL/GenBank/DDBJ databases">
        <title>Lentzea sokolovensis, sp. nov., Lentzea kristufkii, sp. nov., and Lentzea miocenensis, sp. nov., rare actinobacteria from Sokolov Coal Basin, Miocene lacustrine sediment, Czech Republic.</title>
        <authorList>
            <person name="Lara A."/>
            <person name="Kotroba L."/>
            <person name="Nouioui I."/>
            <person name="Neumann-Schaal M."/>
            <person name="Mast Y."/>
            <person name="Chronakova A."/>
        </authorList>
    </citation>
    <scope>NUCLEOTIDE SEQUENCE [LARGE SCALE GENOMIC DNA]</scope>
    <source>
        <strain evidence="2 3">BCCO 10_0856</strain>
    </source>
</reference>
<evidence type="ECO:0000313" key="3">
    <source>
        <dbReference type="Proteomes" id="UP001285521"/>
    </source>
</evidence>
<protein>
    <submittedName>
        <fullName evidence="2">Alpha/beta hydrolase</fullName>
    </submittedName>
</protein>
<dbReference type="InterPro" id="IPR052897">
    <property type="entry name" value="Sec-Metab_Biosynth_Hydrolase"/>
</dbReference>
<dbReference type="InterPro" id="IPR029058">
    <property type="entry name" value="AB_hydrolase_fold"/>
</dbReference>
<evidence type="ECO:0000313" key="2">
    <source>
        <dbReference type="EMBL" id="MDX8033342.1"/>
    </source>
</evidence>
<keyword evidence="3" id="KW-1185">Reference proteome</keyword>
<evidence type="ECO:0000259" key="1">
    <source>
        <dbReference type="Pfam" id="PF12697"/>
    </source>
</evidence>
<dbReference type="Gene3D" id="3.40.50.1820">
    <property type="entry name" value="alpha/beta hydrolase"/>
    <property type="match status" value="1"/>
</dbReference>
<dbReference type="PANTHER" id="PTHR37017:SF11">
    <property type="entry name" value="ESTERASE_LIPASE_THIOESTERASE DOMAIN-CONTAINING PROTEIN"/>
    <property type="match status" value="1"/>
</dbReference>